<protein>
    <submittedName>
        <fullName evidence="1">Uncharacterized protein</fullName>
    </submittedName>
</protein>
<dbReference type="Proteomes" id="UP000649617">
    <property type="component" value="Unassembled WGS sequence"/>
</dbReference>
<gene>
    <name evidence="1" type="ORF">SPIL2461_LOCUS6931</name>
</gene>
<dbReference type="AlphaFoldDB" id="A0A812NCG3"/>
<sequence length="191" mass="20847">MDISIRAMAGELLAELTVNGKCTAGQLAEELANLVPPLPFTEYRLAVETEALQPSDRLCEHVADGAELTALVVESIAGEYFCQASSCRGITLCLEGSRRARCQTERKVGGLCFYHRAEGSWEELSTGDLTHVQITLDQAIGAMEDFVVRHELEMEKLQDGDLRVVKGEIRGGGQLDPNMLMGSPGNVFSRF</sequence>
<organism evidence="1 2">
    <name type="scientific">Symbiodinium pilosum</name>
    <name type="common">Dinoflagellate</name>
    <dbReference type="NCBI Taxonomy" id="2952"/>
    <lineage>
        <taxon>Eukaryota</taxon>
        <taxon>Sar</taxon>
        <taxon>Alveolata</taxon>
        <taxon>Dinophyceae</taxon>
        <taxon>Suessiales</taxon>
        <taxon>Symbiodiniaceae</taxon>
        <taxon>Symbiodinium</taxon>
    </lineage>
</organism>
<evidence type="ECO:0000313" key="2">
    <source>
        <dbReference type="Proteomes" id="UP000649617"/>
    </source>
</evidence>
<comment type="caution">
    <text evidence="1">The sequence shown here is derived from an EMBL/GenBank/DDBJ whole genome shotgun (WGS) entry which is preliminary data.</text>
</comment>
<dbReference type="OrthoDB" id="430696at2759"/>
<evidence type="ECO:0000313" key="1">
    <source>
        <dbReference type="EMBL" id="CAE7306413.1"/>
    </source>
</evidence>
<dbReference type="EMBL" id="CAJNIZ010010795">
    <property type="protein sequence ID" value="CAE7306413.1"/>
    <property type="molecule type" value="Genomic_DNA"/>
</dbReference>
<keyword evidence="2" id="KW-1185">Reference proteome</keyword>
<reference evidence="1" key="1">
    <citation type="submission" date="2021-02" db="EMBL/GenBank/DDBJ databases">
        <authorList>
            <person name="Dougan E. K."/>
            <person name="Rhodes N."/>
            <person name="Thang M."/>
            <person name="Chan C."/>
        </authorList>
    </citation>
    <scope>NUCLEOTIDE SEQUENCE</scope>
</reference>
<accession>A0A812NCG3</accession>
<name>A0A812NCG3_SYMPI</name>
<proteinExistence type="predicted"/>